<evidence type="ECO:0000313" key="8">
    <source>
        <dbReference type="EMBL" id="OXZ28030.1"/>
    </source>
</evidence>
<dbReference type="EC" id="5.1.1.3" evidence="2 7"/>
<dbReference type="FunFam" id="3.40.50.1860:FF:000001">
    <property type="entry name" value="Glutamate racemase"/>
    <property type="match status" value="1"/>
</dbReference>
<dbReference type="InterPro" id="IPR033134">
    <property type="entry name" value="Asp/Glu_racemase_AS_2"/>
</dbReference>
<feature type="binding site" evidence="7">
    <location>
        <begin position="79"/>
        <end position="80"/>
    </location>
    <ligand>
        <name>substrate</name>
    </ligand>
</feature>
<comment type="catalytic activity">
    <reaction evidence="1 7">
        <text>L-glutamate = D-glutamate</text>
        <dbReference type="Rhea" id="RHEA:12813"/>
        <dbReference type="ChEBI" id="CHEBI:29985"/>
        <dbReference type="ChEBI" id="CHEBI:29986"/>
        <dbReference type="EC" id="5.1.1.3"/>
    </reaction>
</comment>
<evidence type="ECO:0000256" key="7">
    <source>
        <dbReference type="HAMAP-Rule" id="MF_00258"/>
    </source>
</evidence>
<feature type="binding site" evidence="7">
    <location>
        <begin position="15"/>
        <end position="16"/>
    </location>
    <ligand>
        <name>substrate</name>
    </ligand>
</feature>
<dbReference type="Gene3D" id="3.40.50.1860">
    <property type="match status" value="2"/>
</dbReference>
<sequence>MYLKQKPYNKIGVVDSGLGGLTVFKKVKKLMPNKQYIYLADSANVPYGTKTKEQMIKISENIVRFFNEQQIDLLVLACNTLTSIAMDYMKSIANFDIIGVVEYGVNSAVKNTTNKKVGVIATKATVDNGLYEKLLKKNGIYVIQSACPDFVGFVEDDCKDYDKISEKVKEYLRPIMEFEADTIILGCTHYPILINYLKQYTGENITFIDPADSLSEDIYEICGNYGNKCDIEYFVTKNPSDFKINGSKIIGEPIDKVTEME</sequence>
<dbReference type="GO" id="GO:0008360">
    <property type="term" value="P:regulation of cell shape"/>
    <property type="evidence" value="ECO:0007669"/>
    <property type="project" value="UniProtKB-KW"/>
</dbReference>
<feature type="active site" description="Proton donor/acceptor" evidence="7">
    <location>
        <position position="187"/>
    </location>
</feature>
<evidence type="ECO:0000256" key="1">
    <source>
        <dbReference type="ARBA" id="ARBA00001602"/>
    </source>
</evidence>
<reference evidence="9" key="1">
    <citation type="submission" date="2017-04" db="EMBL/GenBank/DDBJ databases">
        <title>Finegoldia magna isolated from orthopedic joint implant-associated infections.</title>
        <authorList>
            <person name="Bjorklund S."/>
            <person name="Bruggemann H."/>
            <person name="Jensen A."/>
            <person name="Hellmark B."/>
            <person name="Soderquist B."/>
        </authorList>
    </citation>
    <scope>NUCLEOTIDE SEQUENCE [LARGE SCALE GENOMIC DNA]</scope>
    <source>
        <strain evidence="9">CCUG 54800</strain>
    </source>
</reference>
<evidence type="ECO:0000313" key="9">
    <source>
        <dbReference type="Proteomes" id="UP000215413"/>
    </source>
</evidence>
<dbReference type="InterPro" id="IPR015942">
    <property type="entry name" value="Asp/Glu/hydantoin_racemase"/>
</dbReference>
<keyword evidence="3 7" id="KW-0133">Cell shape</keyword>
<evidence type="ECO:0000256" key="6">
    <source>
        <dbReference type="ARBA" id="ARBA00023316"/>
    </source>
</evidence>
<feature type="binding site" evidence="7">
    <location>
        <begin position="188"/>
        <end position="189"/>
    </location>
    <ligand>
        <name>substrate</name>
    </ligand>
</feature>
<dbReference type="GO" id="GO:0009252">
    <property type="term" value="P:peptidoglycan biosynthetic process"/>
    <property type="evidence" value="ECO:0007669"/>
    <property type="project" value="UniProtKB-UniRule"/>
</dbReference>
<keyword evidence="6 7" id="KW-0961">Cell wall biogenesis/degradation</keyword>
<evidence type="ECO:0000256" key="2">
    <source>
        <dbReference type="ARBA" id="ARBA00013090"/>
    </source>
</evidence>
<dbReference type="NCBIfam" id="TIGR00067">
    <property type="entry name" value="glut_race"/>
    <property type="match status" value="1"/>
</dbReference>
<dbReference type="Pfam" id="PF01177">
    <property type="entry name" value="Asp_Glu_race"/>
    <property type="match status" value="1"/>
</dbReference>
<comment type="pathway">
    <text evidence="7">Cell wall biogenesis; peptidoglycan biosynthesis.</text>
</comment>
<dbReference type="Proteomes" id="UP000215413">
    <property type="component" value="Unassembled WGS sequence"/>
</dbReference>
<dbReference type="PANTHER" id="PTHR21198:SF2">
    <property type="entry name" value="GLUTAMATE RACEMASE"/>
    <property type="match status" value="1"/>
</dbReference>
<accession>A0A233V6L9</accession>
<comment type="similarity">
    <text evidence="7">Belongs to the aspartate/glutamate racemases family.</text>
</comment>
<dbReference type="UniPathway" id="UPA00219"/>
<evidence type="ECO:0000256" key="3">
    <source>
        <dbReference type="ARBA" id="ARBA00022960"/>
    </source>
</evidence>
<gene>
    <name evidence="7" type="primary">murI</name>
    <name evidence="8" type="ORF">B9N49_03125</name>
</gene>
<comment type="caution">
    <text evidence="8">The sequence shown here is derived from an EMBL/GenBank/DDBJ whole genome shotgun (WGS) entry which is preliminary data.</text>
</comment>
<dbReference type="EMBL" id="NDYC01000016">
    <property type="protein sequence ID" value="OXZ28030.1"/>
    <property type="molecule type" value="Genomic_DNA"/>
</dbReference>
<dbReference type="SUPFAM" id="SSF53681">
    <property type="entry name" value="Aspartate/glutamate racemase"/>
    <property type="match status" value="2"/>
</dbReference>
<name>A0A233V6L9_FINMA</name>
<dbReference type="InterPro" id="IPR004391">
    <property type="entry name" value="Glu_race"/>
</dbReference>
<dbReference type="PANTHER" id="PTHR21198">
    <property type="entry name" value="GLUTAMATE RACEMASE"/>
    <property type="match status" value="1"/>
</dbReference>
<evidence type="ECO:0000256" key="4">
    <source>
        <dbReference type="ARBA" id="ARBA00022984"/>
    </source>
</evidence>
<dbReference type="PROSITE" id="PS00924">
    <property type="entry name" value="ASP_GLU_RACEMASE_2"/>
    <property type="match status" value="1"/>
</dbReference>
<dbReference type="GO" id="GO:0071555">
    <property type="term" value="P:cell wall organization"/>
    <property type="evidence" value="ECO:0007669"/>
    <property type="project" value="UniProtKB-KW"/>
</dbReference>
<feature type="binding site" evidence="7">
    <location>
        <begin position="47"/>
        <end position="48"/>
    </location>
    <ligand>
        <name>substrate</name>
    </ligand>
</feature>
<feature type="active site" description="Proton donor/acceptor" evidence="7">
    <location>
        <position position="78"/>
    </location>
</feature>
<keyword evidence="5 7" id="KW-0413">Isomerase</keyword>
<protein>
    <recommendedName>
        <fullName evidence="2 7">Glutamate racemase</fullName>
        <ecNumber evidence="2 7">5.1.1.3</ecNumber>
    </recommendedName>
</protein>
<keyword evidence="4 7" id="KW-0573">Peptidoglycan synthesis</keyword>
<organism evidence="8 9">
    <name type="scientific">Finegoldia magna</name>
    <name type="common">Peptostreptococcus magnus</name>
    <dbReference type="NCBI Taxonomy" id="1260"/>
    <lineage>
        <taxon>Bacteria</taxon>
        <taxon>Bacillati</taxon>
        <taxon>Bacillota</taxon>
        <taxon>Tissierellia</taxon>
        <taxon>Tissierellales</taxon>
        <taxon>Peptoniphilaceae</taxon>
        <taxon>Finegoldia</taxon>
    </lineage>
</organism>
<dbReference type="InterPro" id="IPR001920">
    <property type="entry name" value="Asp/Glu_race"/>
</dbReference>
<comment type="function">
    <text evidence="7">Provides the (R)-glutamate required for cell wall biosynthesis.</text>
</comment>
<dbReference type="AlphaFoldDB" id="A0A233V6L9"/>
<dbReference type="GO" id="GO:0008881">
    <property type="term" value="F:glutamate racemase activity"/>
    <property type="evidence" value="ECO:0007669"/>
    <property type="project" value="UniProtKB-UniRule"/>
</dbReference>
<dbReference type="RefSeq" id="WP_094205484.1">
    <property type="nucleotide sequence ID" value="NZ_JAWGQT010000090.1"/>
</dbReference>
<dbReference type="HAMAP" id="MF_00258">
    <property type="entry name" value="Glu_racemase"/>
    <property type="match status" value="1"/>
</dbReference>
<evidence type="ECO:0000256" key="5">
    <source>
        <dbReference type="ARBA" id="ARBA00023235"/>
    </source>
</evidence>
<proteinExistence type="inferred from homology"/>